<dbReference type="InterPro" id="IPR037426">
    <property type="entry name" value="SNX9_PX"/>
</dbReference>
<dbReference type="InterPro" id="IPR036871">
    <property type="entry name" value="PX_dom_sf"/>
</dbReference>
<keyword evidence="4" id="KW-0813">Transport</keyword>
<evidence type="ECO:0000256" key="9">
    <source>
        <dbReference type="SAM" id="MobiDB-lite"/>
    </source>
</evidence>
<comment type="subcellular location">
    <subcellularLocation>
        <location evidence="1">Cytoplasmic vesicle membrane</location>
        <topology evidence="1">Peripheral membrane protein</topology>
    </subcellularLocation>
</comment>
<evidence type="ECO:0000313" key="13">
    <source>
        <dbReference type="Proteomes" id="UP000694402"/>
    </source>
</evidence>
<dbReference type="PIRSF" id="PIRSF027744">
    <property type="entry name" value="Snx9"/>
    <property type="match status" value="1"/>
</dbReference>
<evidence type="ECO:0000256" key="10">
    <source>
        <dbReference type="SAM" id="Phobius"/>
    </source>
</evidence>
<dbReference type="Pfam" id="PF10456">
    <property type="entry name" value="BAR_3_WASP_bdg"/>
    <property type="match status" value="1"/>
</dbReference>
<feature type="compositionally biased region" description="Gly residues" evidence="9">
    <location>
        <begin position="135"/>
        <end position="146"/>
    </location>
</feature>
<dbReference type="InterPro" id="IPR027267">
    <property type="entry name" value="AH/BAR_dom_sf"/>
</dbReference>
<keyword evidence="6 7" id="KW-0968">Cytoplasmic vesicle</keyword>
<evidence type="ECO:0000313" key="12">
    <source>
        <dbReference type="Ensembl" id="ENSOTSP00005058710.2"/>
    </source>
</evidence>
<keyword evidence="5 7" id="KW-0472">Membrane</keyword>
<name>A0A8C8H0V5_ONCTS</name>
<dbReference type="GO" id="GO:0006897">
    <property type="term" value="P:endocytosis"/>
    <property type="evidence" value="ECO:0007669"/>
    <property type="project" value="InterPro"/>
</dbReference>
<feature type="binding site" evidence="8">
    <location>
        <position position="237"/>
    </location>
    <ligand>
        <name>a 1,2-diacyl-sn-glycero-3-phospho-(1D-myo-inositol-4,5-bisphosphate)</name>
        <dbReference type="ChEBI" id="CHEBI:58456"/>
    </ligand>
</feature>
<evidence type="ECO:0000256" key="7">
    <source>
        <dbReference type="PIRNR" id="PIRNR027744"/>
    </source>
</evidence>
<dbReference type="PROSITE" id="PS50195">
    <property type="entry name" value="PX"/>
    <property type="match status" value="1"/>
</dbReference>
<feature type="region of interest" description="Disordered" evidence="9">
    <location>
        <begin position="123"/>
        <end position="147"/>
    </location>
</feature>
<dbReference type="GeneTree" id="ENSGT00940000156557"/>
<dbReference type="GO" id="GO:0097320">
    <property type="term" value="P:plasma membrane tubulation"/>
    <property type="evidence" value="ECO:0007669"/>
    <property type="project" value="TreeGrafter"/>
</dbReference>
<dbReference type="Gene3D" id="1.20.1270.60">
    <property type="entry name" value="Arfaptin homology (AH) domain/BAR domain"/>
    <property type="match status" value="1"/>
</dbReference>
<dbReference type="GO" id="GO:0016197">
    <property type="term" value="P:endosomal transport"/>
    <property type="evidence" value="ECO:0007669"/>
    <property type="project" value="TreeGrafter"/>
</dbReference>
<organism evidence="12 13">
    <name type="scientific">Oncorhynchus tshawytscha</name>
    <name type="common">Chinook salmon</name>
    <name type="synonym">Salmo tshawytscha</name>
    <dbReference type="NCBI Taxonomy" id="74940"/>
    <lineage>
        <taxon>Eukaryota</taxon>
        <taxon>Metazoa</taxon>
        <taxon>Chordata</taxon>
        <taxon>Craniata</taxon>
        <taxon>Vertebrata</taxon>
        <taxon>Euteleostomi</taxon>
        <taxon>Actinopterygii</taxon>
        <taxon>Neopterygii</taxon>
        <taxon>Teleostei</taxon>
        <taxon>Protacanthopterygii</taxon>
        <taxon>Salmoniformes</taxon>
        <taxon>Salmonidae</taxon>
        <taxon>Salmoninae</taxon>
        <taxon>Oncorhynchus</taxon>
    </lineage>
</organism>
<evidence type="ECO:0000256" key="4">
    <source>
        <dbReference type="ARBA" id="ARBA00022927"/>
    </source>
</evidence>
<evidence type="ECO:0000256" key="3">
    <source>
        <dbReference type="ARBA" id="ARBA00022443"/>
    </source>
</evidence>
<proteinExistence type="inferred from homology"/>
<keyword evidence="3" id="KW-0728">SH3 domain</keyword>
<keyword evidence="10" id="KW-1133">Transmembrane helix</keyword>
<keyword evidence="4" id="KW-0653">Protein transport</keyword>
<dbReference type="GO" id="GO:0000281">
    <property type="term" value="P:mitotic cytokinesis"/>
    <property type="evidence" value="ECO:0007669"/>
    <property type="project" value="InterPro"/>
</dbReference>
<evidence type="ECO:0000256" key="1">
    <source>
        <dbReference type="ARBA" id="ARBA00004284"/>
    </source>
</evidence>
<dbReference type="GO" id="GO:0005886">
    <property type="term" value="C:plasma membrane"/>
    <property type="evidence" value="ECO:0007669"/>
    <property type="project" value="TreeGrafter"/>
</dbReference>
<accession>A0A8C8H0V5</accession>
<dbReference type="GO" id="GO:0035091">
    <property type="term" value="F:phosphatidylinositol binding"/>
    <property type="evidence" value="ECO:0007669"/>
    <property type="project" value="InterPro"/>
</dbReference>
<protein>
    <recommendedName>
        <fullName evidence="7">Sorting nexin</fullName>
    </recommendedName>
</protein>
<evidence type="ECO:0000256" key="8">
    <source>
        <dbReference type="PIRSR" id="PIRSR027744-1"/>
    </source>
</evidence>
<evidence type="ECO:0000256" key="2">
    <source>
        <dbReference type="ARBA" id="ARBA00010883"/>
    </source>
</evidence>
<dbReference type="FunFam" id="3.30.1520.10:FF:000004">
    <property type="entry name" value="Sorting nexin"/>
    <property type="match status" value="1"/>
</dbReference>
<dbReference type="Proteomes" id="UP000694402">
    <property type="component" value="Unassembled WGS sequence"/>
</dbReference>
<gene>
    <name evidence="12" type="primary">snx9b</name>
</gene>
<dbReference type="CDD" id="cd07285">
    <property type="entry name" value="PX_SNX9"/>
    <property type="match status" value="1"/>
</dbReference>
<dbReference type="Gene3D" id="3.30.1520.10">
    <property type="entry name" value="Phox-like domain"/>
    <property type="match status" value="1"/>
</dbReference>
<dbReference type="AlphaFoldDB" id="A0A8C8H0V5"/>
<feature type="binding site" evidence="8">
    <location>
        <position position="235"/>
    </location>
    <ligand>
        <name>a 1,2-diacyl-sn-glycero-3-phospho-(1D-myo-inositol-4,5-bisphosphate)</name>
        <dbReference type="ChEBI" id="CHEBI:58456"/>
    </ligand>
</feature>
<dbReference type="InterPro" id="IPR001683">
    <property type="entry name" value="PX_dom"/>
</dbReference>
<keyword evidence="10" id="KW-0812">Transmembrane</keyword>
<feature type="transmembrane region" description="Helical" evidence="10">
    <location>
        <begin position="92"/>
        <end position="114"/>
    </location>
</feature>
<reference evidence="12" key="1">
    <citation type="submission" date="2025-08" db="UniProtKB">
        <authorList>
            <consortium name="Ensembl"/>
        </authorList>
    </citation>
    <scope>IDENTIFICATION</scope>
</reference>
<sequence>MSLLSCGNGSSKVTAVTNCFIIKSVISQSRHIMTLSSHKANHSLSYWCVLFQGVGGGWIEAQNSRGEVGLVPEDYIEVREWLGVLSMELASFILYINVLFLLIYWCVCVCVWGVGAEDDEWDDEWDDVKSNSESGDGGAIQRGGATGSSMKISLNKFPGFSKSGPELFLLCKQPPKGKEKITIYMGEVGPVWSYPEAQLDCVVADPKKGTKMYGLKSYIEYHVIPNTTNRPVNHRYKHFDWLYERLLDKFGSAIPIPSLPDKQVTGRFEEEFIKMRMERLQGWMTRMCRHPVVSNSDVFQLFLTYKDEKDWKTGKRKAEKDEDVGVMIFSSIEPEAPDLDPIEVEQKCDQFSRFTKAMDDGVKDLLTVGQEHWKRCTGPLPKEYQRIGKAFQNLSSVFTSSGYQGEATLTDAMTSAGKTYEEIAQMVAEQPRKDLHFLMENNNEYKGLLGCFPDTIGVHKAAIEKVKEGDRLVAASKITPQDKVTMAKRVSTMSYALQAEMNHFHSNRIYDYNRVMQLYLEEQVKFYETIAEKLKQAHSQFTTM</sequence>
<dbReference type="Gene3D" id="2.30.30.40">
    <property type="entry name" value="SH3 Domains"/>
    <property type="match status" value="1"/>
</dbReference>
<dbReference type="SUPFAM" id="SSF64268">
    <property type="entry name" value="PX domain"/>
    <property type="match status" value="1"/>
</dbReference>
<feature type="binding site" evidence="8">
    <location>
        <position position="276"/>
    </location>
    <ligand>
        <name>a 1,2-diacyl-sn-glycero-3-phospho-(1D-myo-inositol-4,5-bisphosphate)</name>
        <dbReference type="ChEBI" id="CHEBI:58456"/>
    </ligand>
</feature>
<dbReference type="GO" id="GO:0006886">
    <property type="term" value="P:intracellular protein transport"/>
    <property type="evidence" value="ECO:0007669"/>
    <property type="project" value="InterPro"/>
</dbReference>
<dbReference type="SMART" id="SM00312">
    <property type="entry name" value="PX"/>
    <property type="match status" value="1"/>
</dbReference>
<reference evidence="12" key="2">
    <citation type="submission" date="2025-09" db="UniProtKB">
        <authorList>
            <consortium name="Ensembl"/>
        </authorList>
    </citation>
    <scope>IDENTIFICATION</scope>
</reference>
<dbReference type="PANTHER" id="PTHR45827:SF2">
    <property type="entry name" value="SORTING NEXIN-9"/>
    <property type="match status" value="1"/>
</dbReference>
<evidence type="ECO:0000256" key="5">
    <source>
        <dbReference type="ARBA" id="ARBA00023136"/>
    </source>
</evidence>
<dbReference type="InterPro" id="IPR014536">
    <property type="entry name" value="Snx9_fam"/>
</dbReference>
<keyword evidence="13" id="KW-1185">Reference proteome</keyword>
<evidence type="ECO:0000256" key="6">
    <source>
        <dbReference type="ARBA" id="ARBA00023329"/>
    </source>
</evidence>
<dbReference type="PANTHER" id="PTHR45827">
    <property type="entry name" value="SORTING NEXIN"/>
    <property type="match status" value="1"/>
</dbReference>
<dbReference type="InterPro" id="IPR019497">
    <property type="entry name" value="Sorting_nexin_WASP-bd-dom"/>
</dbReference>
<comment type="similarity">
    <text evidence="2 7">Belongs to the sorting nexin family.</text>
</comment>
<evidence type="ECO:0000259" key="11">
    <source>
        <dbReference type="PROSITE" id="PS50195"/>
    </source>
</evidence>
<dbReference type="Pfam" id="PF00787">
    <property type="entry name" value="PX"/>
    <property type="match status" value="1"/>
</dbReference>
<dbReference type="GO" id="GO:0036089">
    <property type="term" value="P:cleavage furrow formation"/>
    <property type="evidence" value="ECO:0007669"/>
    <property type="project" value="TreeGrafter"/>
</dbReference>
<dbReference type="Ensembl" id="ENSOTST00005063890.2">
    <property type="protein sequence ID" value="ENSOTSP00005058710.2"/>
    <property type="gene ID" value="ENSOTSG00005023221.2"/>
</dbReference>
<feature type="domain" description="PX" evidence="11">
    <location>
        <begin position="199"/>
        <end position="309"/>
    </location>
</feature>
<dbReference type="GO" id="GO:0030659">
    <property type="term" value="C:cytoplasmic vesicle membrane"/>
    <property type="evidence" value="ECO:0007669"/>
    <property type="project" value="UniProtKB-SubCell"/>
</dbReference>